<gene>
    <name evidence="4" type="ORF">C5L14_13515</name>
</gene>
<dbReference type="InterPro" id="IPR051012">
    <property type="entry name" value="CellSynth/LPSAsmb/PSIAsmb"/>
</dbReference>
<dbReference type="PANTHER" id="PTHR45586:SF1">
    <property type="entry name" value="LIPOPOLYSACCHARIDE ASSEMBLY PROTEIN B"/>
    <property type="match status" value="1"/>
</dbReference>
<dbReference type="Gene3D" id="1.25.40.10">
    <property type="entry name" value="Tetratricopeptide repeat domain"/>
    <property type="match status" value="2"/>
</dbReference>
<evidence type="ECO:0000256" key="2">
    <source>
        <dbReference type="ARBA" id="ARBA00022803"/>
    </source>
</evidence>
<name>A0A2S9QE31_9HYPH</name>
<dbReference type="AlphaFoldDB" id="A0A2S9QE31"/>
<reference evidence="4 5" key="1">
    <citation type="submission" date="2018-02" db="EMBL/GenBank/DDBJ databases">
        <title>Whole genome sequencing of endophytic bacterium.</title>
        <authorList>
            <person name="Eedara R."/>
            <person name="Podile A.R."/>
        </authorList>
    </citation>
    <scope>NUCLEOTIDE SEQUENCE [LARGE SCALE GENOMIC DNA]</scope>
    <source>
        <strain evidence="4 5">RP1T</strain>
    </source>
</reference>
<dbReference type="SUPFAM" id="SSF48452">
    <property type="entry name" value="TPR-like"/>
    <property type="match status" value="1"/>
</dbReference>
<feature type="repeat" description="TPR" evidence="3">
    <location>
        <begin position="251"/>
        <end position="284"/>
    </location>
</feature>
<keyword evidence="1" id="KW-0677">Repeat</keyword>
<evidence type="ECO:0000313" key="5">
    <source>
        <dbReference type="Proteomes" id="UP000237682"/>
    </source>
</evidence>
<comment type="caution">
    <text evidence="4">The sequence shown here is derived from an EMBL/GenBank/DDBJ whole genome shotgun (WGS) entry which is preliminary data.</text>
</comment>
<sequence>MIEQDTKAADSGQAIDQVLALAGDGRTQDALALLTLPVAAVPRNRNQVRRLVVAPAMRAGELDTARIFLERLVEANPSSSDDLLTLGSVMMRSGRREAGQAHIDRAGELDPDNLAIAAVRLQALVQGTDFDAARDFARRYADRSPDHARLAQLCLIALARAGDLDTSLVIVEQLQDRADLTADLALEVAQVLQLAGRHEQALAIGRKALDQGGEAPRLHLVVANAMLSLGGDDAEILEHLRQARDKAAKDVLLLRTLGETLLRLRQNEEAVDVLRQASELAPDLRNLKMLLARALRLARHYDEAATLLRKLAQEDPHSPALQRYTISTLLQAGLKDEAQGHYADLVGRKRAYLQGSFADALARLDENLANAPIPKGRLDFAWSLASRLAGREPMDRKAWDDRARWGCLADLLLLDWLECAPERAGEVAAMLDGIDAAVAGIRKGLDKGKGALLISPHMGPMYAGPLALHMAGIPMKWLASAPKIASFPHVGSLISTSEHSELEVTREVMTSLRQGNAVVIAIDGAMSPAAPRVGWEGRQVTYSQFAGGLCYRLGVPSFITIPYWQDRRVKFHVEAMPAKQEGQEFPAFAQAYQDAFFHEVERQILRGPENLRLSGGIWRGIR</sequence>
<dbReference type="EMBL" id="PUEJ01000004">
    <property type="protein sequence ID" value="PRH87608.1"/>
    <property type="molecule type" value="Genomic_DNA"/>
</dbReference>
<keyword evidence="5" id="KW-1185">Reference proteome</keyword>
<dbReference type="InterPro" id="IPR019734">
    <property type="entry name" value="TPR_rpt"/>
</dbReference>
<protein>
    <submittedName>
        <fullName evidence="4">Uncharacterized protein</fullName>
    </submittedName>
</protein>
<dbReference type="Pfam" id="PF13432">
    <property type="entry name" value="TPR_16"/>
    <property type="match status" value="2"/>
</dbReference>
<dbReference type="Proteomes" id="UP000237682">
    <property type="component" value="Unassembled WGS sequence"/>
</dbReference>
<evidence type="ECO:0000256" key="3">
    <source>
        <dbReference type="PROSITE-ProRule" id="PRU00339"/>
    </source>
</evidence>
<organism evidence="4 5">
    <name type="scientific">Labrys okinawensis</name>
    <dbReference type="NCBI Taxonomy" id="346911"/>
    <lineage>
        <taxon>Bacteria</taxon>
        <taxon>Pseudomonadati</taxon>
        <taxon>Pseudomonadota</taxon>
        <taxon>Alphaproteobacteria</taxon>
        <taxon>Hyphomicrobiales</taxon>
        <taxon>Xanthobacteraceae</taxon>
        <taxon>Labrys</taxon>
    </lineage>
</organism>
<dbReference type="PROSITE" id="PS50005">
    <property type="entry name" value="TPR"/>
    <property type="match status" value="1"/>
</dbReference>
<evidence type="ECO:0000256" key="1">
    <source>
        <dbReference type="ARBA" id="ARBA00022737"/>
    </source>
</evidence>
<accession>A0A2S9QE31</accession>
<dbReference type="PANTHER" id="PTHR45586">
    <property type="entry name" value="TPR REPEAT-CONTAINING PROTEIN PA4667"/>
    <property type="match status" value="1"/>
</dbReference>
<keyword evidence="2 3" id="KW-0802">TPR repeat</keyword>
<evidence type="ECO:0000313" key="4">
    <source>
        <dbReference type="EMBL" id="PRH87608.1"/>
    </source>
</evidence>
<dbReference type="SMART" id="SM00028">
    <property type="entry name" value="TPR"/>
    <property type="match status" value="4"/>
</dbReference>
<proteinExistence type="predicted"/>
<dbReference type="InterPro" id="IPR011990">
    <property type="entry name" value="TPR-like_helical_dom_sf"/>
</dbReference>